<name>A0A553Q549_9TELE</name>
<dbReference type="Pfam" id="PF25541">
    <property type="entry name" value="TBCA_PH"/>
    <property type="match status" value="1"/>
</dbReference>
<dbReference type="AlphaFoldDB" id="A0A553Q549"/>
<dbReference type="PANTHER" id="PTHR12752:SF4">
    <property type="entry name" value="PLECKSTRIN HOMOLOGY DOMAIN-CONTAINING FAMILY A MEMBER 7"/>
    <property type="match status" value="1"/>
</dbReference>
<feature type="compositionally biased region" description="Low complexity" evidence="1">
    <location>
        <begin position="428"/>
        <end position="443"/>
    </location>
</feature>
<accession>A0A553Q549</accession>
<evidence type="ECO:0000313" key="5">
    <source>
        <dbReference type="Proteomes" id="UP000316079"/>
    </source>
</evidence>
<reference evidence="4 5" key="1">
    <citation type="journal article" date="2019" name="Sci. Data">
        <title>Hybrid genome assembly and annotation of Danionella translucida.</title>
        <authorList>
            <person name="Kadobianskyi M."/>
            <person name="Schulze L."/>
            <person name="Schuelke M."/>
            <person name="Judkewitz B."/>
        </authorList>
    </citation>
    <scope>NUCLEOTIDE SEQUENCE [LARGE SCALE GENOMIC DNA]</scope>
    <source>
        <strain evidence="4 5">Bolton</strain>
    </source>
</reference>
<feature type="compositionally biased region" description="Low complexity" evidence="1">
    <location>
        <begin position="205"/>
        <end position="219"/>
    </location>
</feature>
<sequence length="612" mass="69934">MLFFLLCHVTWILISHLKADDTYTQLKKDLEYLDLKVTGRDLHRDRPPRPVKIAESDIDVKLSRLCEQDKILQELEARIRTLKEDKEMENAWGEYSNLEKDVDRLRSALQDQMTHTALSQQEKSQLRKELWRIEDVLAGLSSSKANYRVTIDSMQNPGESISPSAITHLHWNTGPERKLVPSASLSAVPSFSASTSVSELKAVHPSPQLSTGQSSQQLSHTAHQPKWPEEDVPPRPPLPQLYSPDEHPPAVPPLPKETTVIRHTSVRGLKRQSDERKRDREIGQYTNGDKVEIRAFLSEPELLAVSGQTGCLTRDSGYQTLPNREYDFCRCNKFIFKIKPVIKYFIIRYHQKRAYHNELEVSFTITNPLTDASQERPKSALERLYSGEPVQQRGRMSAEEQLERMKRHQKALVRERKRTLSQGERQGSTSRASSSSSSRPVSADLGSLRREQDFDLQLLERAVQGEERPAEHKERQRSHSDEWLTLNSTGTRELDLEPLDFQLDLSKELSKPQKVSIPERYVDMDPEEPLSPQEMEARHQKVERIKSILAKSSVQNIPPPVAVDKPAVPDIDSALQQQERIITMSYALASEASLKSKQVAGKQNKILLKHFI</sequence>
<comment type="caution">
    <text evidence="4">The sequence shown here is derived from an EMBL/GenBank/DDBJ whole genome shotgun (WGS) entry which is preliminary data.</text>
</comment>
<feature type="region of interest" description="Disordered" evidence="1">
    <location>
        <begin position="384"/>
        <end position="447"/>
    </location>
</feature>
<dbReference type="InterPro" id="IPR057971">
    <property type="entry name" value="PKHA4-7_TBCA"/>
</dbReference>
<evidence type="ECO:0000313" key="4">
    <source>
        <dbReference type="EMBL" id="TRY85058.1"/>
    </source>
</evidence>
<dbReference type="EMBL" id="SRMA01026322">
    <property type="protein sequence ID" value="TRY85058.1"/>
    <property type="molecule type" value="Genomic_DNA"/>
</dbReference>
<feature type="compositionally biased region" description="Basic and acidic residues" evidence="1">
    <location>
        <begin position="463"/>
        <end position="482"/>
    </location>
</feature>
<evidence type="ECO:0000256" key="1">
    <source>
        <dbReference type="SAM" id="MobiDB-lite"/>
    </source>
</evidence>
<gene>
    <name evidence="4" type="ORF">DNTS_015458</name>
</gene>
<evidence type="ECO:0000256" key="2">
    <source>
        <dbReference type="SAM" id="SignalP"/>
    </source>
</evidence>
<feature type="region of interest" description="Disordered" evidence="1">
    <location>
        <begin position="461"/>
        <end position="484"/>
    </location>
</feature>
<feature type="compositionally biased region" description="Basic and acidic residues" evidence="1">
    <location>
        <begin position="271"/>
        <end position="281"/>
    </location>
</feature>
<dbReference type="STRING" id="623744.A0A553Q549"/>
<keyword evidence="2" id="KW-0732">Signal</keyword>
<protein>
    <recommendedName>
        <fullName evidence="3">Pleckstrin homology domain-containing protein</fullName>
    </recommendedName>
</protein>
<proteinExistence type="predicted"/>
<evidence type="ECO:0000259" key="3">
    <source>
        <dbReference type="Pfam" id="PF25541"/>
    </source>
</evidence>
<feature type="domain" description="Pleckstrin homology" evidence="3">
    <location>
        <begin position="86"/>
        <end position="140"/>
    </location>
</feature>
<keyword evidence="5" id="KW-1185">Reference proteome</keyword>
<organism evidence="4 5">
    <name type="scientific">Danionella cerebrum</name>
    <dbReference type="NCBI Taxonomy" id="2873325"/>
    <lineage>
        <taxon>Eukaryota</taxon>
        <taxon>Metazoa</taxon>
        <taxon>Chordata</taxon>
        <taxon>Craniata</taxon>
        <taxon>Vertebrata</taxon>
        <taxon>Euteleostomi</taxon>
        <taxon>Actinopterygii</taxon>
        <taxon>Neopterygii</taxon>
        <taxon>Teleostei</taxon>
        <taxon>Ostariophysi</taxon>
        <taxon>Cypriniformes</taxon>
        <taxon>Danionidae</taxon>
        <taxon>Danioninae</taxon>
        <taxon>Danionella</taxon>
    </lineage>
</organism>
<dbReference type="OrthoDB" id="43122at2759"/>
<feature type="compositionally biased region" description="Basic residues" evidence="1">
    <location>
        <begin position="405"/>
        <end position="419"/>
    </location>
</feature>
<dbReference type="Proteomes" id="UP000316079">
    <property type="component" value="Unassembled WGS sequence"/>
</dbReference>
<feature type="region of interest" description="Disordered" evidence="1">
    <location>
        <begin position="202"/>
        <end position="281"/>
    </location>
</feature>
<feature type="chain" id="PRO_5021752183" description="Pleckstrin homology domain-containing protein" evidence="2">
    <location>
        <begin position="20"/>
        <end position="612"/>
    </location>
</feature>
<dbReference type="PANTHER" id="PTHR12752">
    <property type="entry name" value="PHOSPHOINOSITOL 3-PHOSPHATE-BINDING PROTEIN"/>
    <property type="match status" value="1"/>
</dbReference>
<feature type="signal peptide" evidence="2">
    <location>
        <begin position="1"/>
        <end position="19"/>
    </location>
</feature>